<feature type="compositionally biased region" description="Polar residues" evidence="1">
    <location>
        <begin position="9"/>
        <end position="18"/>
    </location>
</feature>
<name>A0A8T0FQ50_ARGBR</name>
<evidence type="ECO:0000313" key="3">
    <source>
        <dbReference type="Proteomes" id="UP000807504"/>
    </source>
</evidence>
<evidence type="ECO:0000313" key="2">
    <source>
        <dbReference type="EMBL" id="KAF8791590.1"/>
    </source>
</evidence>
<evidence type="ECO:0000256" key="1">
    <source>
        <dbReference type="SAM" id="MobiDB-lite"/>
    </source>
</evidence>
<dbReference type="AlphaFoldDB" id="A0A8T0FQ50"/>
<dbReference type="InterPro" id="IPR036691">
    <property type="entry name" value="Endo/exonu/phosph_ase_sf"/>
</dbReference>
<reference evidence="2" key="2">
    <citation type="submission" date="2020-06" db="EMBL/GenBank/DDBJ databases">
        <authorList>
            <person name="Sheffer M."/>
        </authorList>
    </citation>
    <scope>NUCLEOTIDE SEQUENCE</scope>
</reference>
<feature type="region of interest" description="Disordered" evidence="1">
    <location>
        <begin position="1"/>
        <end position="43"/>
    </location>
</feature>
<evidence type="ECO:0008006" key="4">
    <source>
        <dbReference type="Google" id="ProtNLM"/>
    </source>
</evidence>
<dbReference type="Proteomes" id="UP000807504">
    <property type="component" value="Unassembled WGS sequence"/>
</dbReference>
<protein>
    <recommendedName>
        <fullName evidence="4">Endonuclease/exonuclease/phosphatase domain-containing protein</fullName>
    </recommendedName>
</protein>
<sequence>MVPSHNDSHTASSVSQDNPGRARGLGRGSSPKNRLQSPKNSRNSTWRLRIIQCNINGLGIPATRLKLNQILDLADMHQVEVIALQETKLGEIKRFKVKGYNVIRKHRAAGGGGLMFPVKNVYFKNNPDPAPWNTRA</sequence>
<dbReference type="Gene3D" id="3.60.10.10">
    <property type="entry name" value="Endonuclease/exonuclease/phosphatase"/>
    <property type="match status" value="1"/>
</dbReference>
<gene>
    <name evidence="2" type="ORF">HNY73_006432</name>
</gene>
<dbReference type="EMBL" id="JABXBU010000011">
    <property type="protein sequence ID" value="KAF8791590.1"/>
    <property type="molecule type" value="Genomic_DNA"/>
</dbReference>
<feature type="compositionally biased region" description="Polar residues" evidence="1">
    <location>
        <begin position="30"/>
        <end position="43"/>
    </location>
</feature>
<dbReference type="SUPFAM" id="SSF56219">
    <property type="entry name" value="DNase I-like"/>
    <property type="match status" value="1"/>
</dbReference>
<accession>A0A8T0FQ50</accession>
<reference evidence="2" key="1">
    <citation type="journal article" date="2020" name="bioRxiv">
        <title>Chromosome-level reference genome of the European wasp spider Argiope bruennichi: a resource for studies on range expansion and evolutionary adaptation.</title>
        <authorList>
            <person name="Sheffer M.M."/>
            <person name="Hoppe A."/>
            <person name="Krehenwinkel H."/>
            <person name="Uhl G."/>
            <person name="Kuss A.W."/>
            <person name="Jensen L."/>
            <person name="Jensen C."/>
            <person name="Gillespie R.G."/>
            <person name="Hoff K.J."/>
            <person name="Prost S."/>
        </authorList>
    </citation>
    <scope>NUCLEOTIDE SEQUENCE</scope>
</reference>
<organism evidence="2 3">
    <name type="scientific">Argiope bruennichi</name>
    <name type="common">Wasp spider</name>
    <name type="synonym">Aranea bruennichi</name>
    <dbReference type="NCBI Taxonomy" id="94029"/>
    <lineage>
        <taxon>Eukaryota</taxon>
        <taxon>Metazoa</taxon>
        <taxon>Ecdysozoa</taxon>
        <taxon>Arthropoda</taxon>
        <taxon>Chelicerata</taxon>
        <taxon>Arachnida</taxon>
        <taxon>Araneae</taxon>
        <taxon>Araneomorphae</taxon>
        <taxon>Entelegynae</taxon>
        <taxon>Araneoidea</taxon>
        <taxon>Araneidae</taxon>
        <taxon>Argiope</taxon>
    </lineage>
</organism>
<keyword evidence="3" id="KW-1185">Reference proteome</keyword>
<comment type="caution">
    <text evidence="2">The sequence shown here is derived from an EMBL/GenBank/DDBJ whole genome shotgun (WGS) entry which is preliminary data.</text>
</comment>
<proteinExistence type="predicted"/>